<feature type="region of interest" description="Disordered" evidence="1">
    <location>
        <begin position="276"/>
        <end position="313"/>
    </location>
</feature>
<accession>A0A6J6E3P5</accession>
<keyword evidence="2" id="KW-0812">Transmembrane</keyword>
<name>A0A6J6E3P5_9ZZZZ</name>
<dbReference type="EMBL" id="CAEZTD010000126">
    <property type="protein sequence ID" value="CAB4571002.1"/>
    <property type="molecule type" value="Genomic_DNA"/>
</dbReference>
<feature type="transmembrane region" description="Helical" evidence="2">
    <location>
        <begin position="21"/>
        <end position="45"/>
    </location>
</feature>
<protein>
    <submittedName>
        <fullName evidence="3">Unannotated protein</fullName>
    </submittedName>
</protein>
<dbReference type="PANTHER" id="PTHR24637:SF421">
    <property type="entry name" value="CUTICLE COLLAGEN DPY-2"/>
    <property type="match status" value="1"/>
</dbReference>
<evidence type="ECO:0000313" key="3">
    <source>
        <dbReference type="EMBL" id="CAB4571002.1"/>
    </source>
</evidence>
<gene>
    <name evidence="3" type="ORF">UFOPK1591_01297</name>
</gene>
<dbReference type="AlphaFoldDB" id="A0A6J6E3P5"/>
<organism evidence="3">
    <name type="scientific">freshwater metagenome</name>
    <dbReference type="NCBI Taxonomy" id="449393"/>
    <lineage>
        <taxon>unclassified sequences</taxon>
        <taxon>metagenomes</taxon>
        <taxon>ecological metagenomes</taxon>
    </lineage>
</organism>
<feature type="region of interest" description="Disordered" evidence="1">
    <location>
        <begin position="225"/>
        <end position="248"/>
    </location>
</feature>
<evidence type="ECO:0000256" key="2">
    <source>
        <dbReference type="SAM" id="Phobius"/>
    </source>
</evidence>
<keyword evidence="2" id="KW-1133">Transmembrane helix</keyword>
<reference evidence="3" key="1">
    <citation type="submission" date="2020-05" db="EMBL/GenBank/DDBJ databases">
        <authorList>
            <person name="Chiriac C."/>
            <person name="Salcher M."/>
            <person name="Ghai R."/>
            <person name="Kavagutti S V."/>
        </authorList>
    </citation>
    <scope>NUCLEOTIDE SEQUENCE</scope>
</reference>
<keyword evidence="2" id="KW-0472">Membrane</keyword>
<feature type="compositionally biased region" description="Low complexity" evidence="1">
    <location>
        <begin position="277"/>
        <end position="291"/>
    </location>
</feature>
<dbReference type="Gene3D" id="1.20.5.320">
    <property type="entry name" value="6-Phosphogluconate Dehydrogenase, domain 3"/>
    <property type="match status" value="1"/>
</dbReference>
<evidence type="ECO:0000256" key="1">
    <source>
        <dbReference type="SAM" id="MobiDB-lite"/>
    </source>
</evidence>
<proteinExistence type="predicted"/>
<dbReference type="PANTHER" id="PTHR24637">
    <property type="entry name" value="COLLAGEN"/>
    <property type="match status" value="1"/>
</dbReference>
<sequence>MSSQGLSAPGRENSDARKRRFSASTPLAVVSFLVAVVALILVLMLRNVSGGLSAGSCVSTGVVGPAGEAGPSGATGQVGPAGLSAYDLWLTVGNTGSLQDFLDSLVGVSSPPSQEFIGSNGVTGPTGPQGSSAYQLWLEAGNSGSPQQFLESLQGLGGEDGAAGLSAYDLWVLSGNVGTIDDFFDSLVGLTGAQGNSAFDVWVNNGGVGGVSVFLESLRGATGPAGAAGPQGTCTPGDTGPTGAAGATGAPGLSAYEVWKLSGHAGSEELFLLSLVGPAGSPGPRGSAGPQGEQGIQGNDGPAGTSGFGDSGSFWDLTTQGHSGSVSVGQDTAYPIYFGSSDASLNQGISVESGSGDAPGRSSYVTFTRPGVYNIAFSAQLLRTQGGSANTVSIWLRKNGVDEPNTNTDITLVSNGQKHVAAWNFFVPVTCSATCDQWQLMWSTDGGFTNIWFQEAQTNPNRPAIPSIILTVNQVK</sequence>